<comment type="function">
    <text evidence="7">The GINS complex plays an essential role in the initiation of DNA replication.</text>
</comment>
<comment type="subcellular location">
    <subcellularLocation>
        <location evidence="1 7">Nucleus</location>
    </subcellularLocation>
</comment>
<gene>
    <name evidence="10" type="ORF">NADFUDRAFT_51753</name>
</gene>
<dbReference type="Pfam" id="PF22466">
    <property type="entry name" value="PSF3_N"/>
    <property type="match status" value="1"/>
</dbReference>
<feature type="domain" description="DNA replication complex GINS protein PSF3 N-terminal" evidence="9">
    <location>
        <begin position="5"/>
        <end position="57"/>
    </location>
</feature>
<evidence type="ECO:0000256" key="4">
    <source>
        <dbReference type="ARBA" id="ARBA00015140"/>
    </source>
</evidence>
<evidence type="ECO:0000256" key="5">
    <source>
        <dbReference type="ARBA" id="ARBA00022705"/>
    </source>
</evidence>
<dbReference type="InterPro" id="IPR021151">
    <property type="entry name" value="GINS_A"/>
</dbReference>
<dbReference type="EMBL" id="KV454410">
    <property type="protein sequence ID" value="ODQ65157.1"/>
    <property type="molecule type" value="Genomic_DNA"/>
</dbReference>
<keyword evidence="6 7" id="KW-0539">Nucleus</keyword>
<accession>A0A1E3PJY2</accession>
<keyword evidence="11" id="KW-1185">Reference proteome</keyword>
<reference evidence="10 11" key="1">
    <citation type="journal article" date="2016" name="Proc. Natl. Acad. Sci. U.S.A.">
        <title>Comparative genomics of biotechnologically important yeasts.</title>
        <authorList>
            <person name="Riley R."/>
            <person name="Haridas S."/>
            <person name="Wolfe K.H."/>
            <person name="Lopes M.R."/>
            <person name="Hittinger C.T."/>
            <person name="Goeker M."/>
            <person name="Salamov A.A."/>
            <person name="Wisecaver J.H."/>
            <person name="Long T.M."/>
            <person name="Calvey C.H."/>
            <person name="Aerts A.L."/>
            <person name="Barry K.W."/>
            <person name="Choi C."/>
            <person name="Clum A."/>
            <person name="Coughlan A.Y."/>
            <person name="Deshpande S."/>
            <person name="Douglass A.P."/>
            <person name="Hanson S.J."/>
            <person name="Klenk H.-P."/>
            <person name="LaButti K.M."/>
            <person name="Lapidus A."/>
            <person name="Lindquist E.A."/>
            <person name="Lipzen A.M."/>
            <person name="Meier-Kolthoff J.P."/>
            <person name="Ohm R.A."/>
            <person name="Otillar R.P."/>
            <person name="Pangilinan J.L."/>
            <person name="Peng Y."/>
            <person name="Rokas A."/>
            <person name="Rosa C.A."/>
            <person name="Scheuner C."/>
            <person name="Sibirny A.A."/>
            <person name="Slot J.C."/>
            <person name="Stielow J.B."/>
            <person name="Sun H."/>
            <person name="Kurtzman C.P."/>
            <person name="Blackwell M."/>
            <person name="Grigoriev I.V."/>
            <person name="Jeffries T.W."/>
        </authorList>
    </citation>
    <scope>NUCLEOTIDE SEQUENCE [LARGE SCALE GENOMIC DNA]</scope>
    <source>
        <strain evidence="10 11">DSM 6958</strain>
    </source>
</reference>
<evidence type="ECO:0000256" key="3">
    <source>
        <dbReference type="ARBA" id="ARBA00011352"/>
    </source>
</evidence>
<name>A0A1E3PJY2_9ASCO</name>
<comment type="similarity">
    <text evidence="2 7">Belongs to the GINS3/PSF3 family.</text>
</comment>
<dbReference type="PANTHER" id="PTHR22768">
    <property type="entry name" value="DNA REPLICATION COMPLEX GINS PROTEIN PSF3"/>
    <property type="match status" value="1"/>
</dbReference>
<evidence type="ECO:0000313" key="10">
    <source>
        <dbReference type="EMBL" id="ODQ65157.1"/>
    </source>
</evidence>
<dbReference type="CDD" id="cd11713">
    <property type="entry name" value="GINS_A_psf3"/>
    <property type="match status" value="1"/>
</dbReference>
<dbReference type="InterPro" id="IPR036224">
    <property type="entry name" value="GINS_bundle-like_dom_sf"/>
</dbReference>
<dbReference type="PANTHER" id="PTHR22768:SF0">
    <property type="entry name" value="DNA REPLICATION COMPLEX GINS PROTEIN PSF3"/>
    <property type="match status" value="1"/>
</dbReference>
<protein>
    <recommendedName>
        <fullName evidence="4 7">DNA replication complex GINS protein PSF3</fullName>
    </recommendedName>
</protein>
<dbReference type="GO" id="GO:0000811">
    <property type="term" value="C:GINS complex"/>
    <property type="evidence" value="ECO:0007669"/>
    <property type="project" value="UniProtKB-UniRule"/>
</dbReference>
<dbReference type="InterPro" id="IPR055221">
    <property type="entry name" value="PSF3_N"/>
</dbReference>
<evidence type="ECO:0000259" key="8">
    <source>
        <dbReference type="Pfam" id="PF05916"/>
    </source>
</evidence>
<dbReference type="SUPFAM" id="SSF158573">
    <property type="entry name" value="GINS helical bundle-like"/>
    <property type="match status" value="1"/>
</dbReference>
<dbReference type="GO" id="GO:1902975">
    <property type="term" value="P:mitotic DNA replication initiation"/>
    <property type="evidence" value="ECO:0007669"/>
    <property type="project" value="TreeGrafter"/>
</dbReference>
<evidence type="ECO:0000256" key="6">
    <source>
        <dbReference type="ARBA" id="ARBA00023242"/>
    </source>
</evidence>
<dbReference type="STRING" id="857566.A0A1E3PJY2"/>
<evidence type="ECO:0000256" key="7">
    <source>
        <dbReference type="RuleBase" id="RU367161"/>
    </source>
</evidence>
<dbReference type="AlphaFoldDB" id="A0A1E3PJY2"/>
<proteinExistence type="inferred from homology"/>
<dbReference type="Gene3D" id="1.20.58.2050">
    <property type="match status" value="1"/>
</dbReference>
<dbReference type="SUPFAM" id="SSF160059">
    <property type="entry name" value="PriA/YqbF domain"/>
    <property type="match status" value="1"/>
</dbReference>
<evidence type="ECO:0000256" key="1">
    <source>
        <dbReference type="ARBA" id="ARBA00004123"/>
    </source>
</evidence>
<organism evidence="10 11">
    <name type="scientific">Nadsonia fulvescens var. elongata DSM 6958</name>
    <dbReference type="NCBI Taxonomy" id="857566"/>
    <lineage>
        <taxon>Eukaryota</taxon>
        <taxon>Fungi</taxon>
        <taxon>Dikarya</taxon>
        <taxon>Ascomycota</taxon>
        <taxon>Saccharomycotina</taxon>
        <taxon>Dipodascomycetes</taxon>
        <taxon>Dipodascales</taxon>
        <taxon>Dipodascales incertae sedis</taxon>
        <taxon>Nadsonia</taxon>
    </lineage>
</organism>
<dbReference type="Pfam" id="PF05916">
    <property type="entry name" value="Sld5"/>
    <property type="match status" value="1"/>
</dbReference>
<dbReference type="OrthoDB" id="10251744at2759"/>
<dbReference type="Proteomes" id="UP000095009">
    <property type="component" value="Unassembled WGS sequence"/>
</dbReference>
<evidence type="ECO:0000256" key="2">
    <source>
        <dbReference type="ARBA" id="ARBA00006343"/>
    </source>
</evidence>
<dbReference type="InterPro" id="IPR038437">
    <property type="entry name" value="GINS_Psf3_sf"/>
</dbReference>
<evidence type="ECO:0000313" key="11">
    <source>
        <dbReference type="Proteomes" id="UP000095009"/>
    </source>
</evidence>
<dbReference type="InterPro" id="IPR010492">
    <property type="entry name" value="GINS_Psf3"/>
</dbReference>
<dbReference type="CDD" id="cd21693">
    <property type="entry name" value="GINS_B_Psf3"/>
    <property type="match status" value="1"/>
</dbReference>
<dbReference type="GO" id="GO:0000785">
    <property type="term" value="C:chromatin"/>
    <property type="evidence" value="ECO:0007669"/>
    <property type="project" value="EnsemblFungi"/>
</dbReference>
<keyword evidence="5 7" id="KW-0235">DNA replication</keyword>
<evidence type="ECO:0000259" key="9">
    <source>
        <dbReference type="Pfam" id="PF22466"/>
    </source>
</evidence>
<sequence length="178" mass="20145">MNNYYDIDDILADGQKVPCNFEITVPGLGYLQGHMDGDMKENTKLELPLWMAELLAVSGVTPDSPNSFISLLSPPPFGSKVLNALKSDPLNVDLKQQCSVYYLLAERWLSIFGDVELATILMETLKKRASLTYDYAHNSRGAQYESDFAAKLDEFERKMFKTAHDSAKDLRKWLVKRS</sequence>
<comment type="subunit">
    <text evidence="3">Component of the GINS complex which is a heterotetramer of SLD5, PSF1, PSF2 and PSF3.</text>
</comment>
<feature type="domain" description="GINS subunit" evidence="8">
    <location>
        <begin position="80"/>
        <end position="174"/>
    </location>
</feature>